<sequence>MPLFSEAFPPGAEYPPKADLRRDVYRPLPKITPGTVDPAEMVGNVPIARAREVLAALNVALISNDTEKLTDCFFQDQAFWRDIVALSSHLRAFFQPKAIANVLLPTNSLRRIEGPLEITGEPHFVVMSPVMAMRRSCIAPPPRRFTKDEVAEHLEQCAANFHLNIIPSTTLQSTAYDSKDKKWTFRLGTANRTGSRTVTSKHLHSRKLPSTSDVIHIQSVAVIGSANIAFDVIKDCHEAGFKTTMVARSPTYAFPYKYVMDPHSIGAYDLMPLEVADRMLNTFPLALDMENYWASWAG</sequence>
<evidence type="ECO:0000313" key="1">
    <source>
        <dbReference type="EMBL" id="KAJ4393339.1"/>
    </source>
</evidence>
<accession>A0A9W8YWN7</accession>
<proteinExistence type="predicted"/>
<dbReference type="Proteomes" id="UP001140453">
    <property type="component" value="Unassembled WGS sequence"/>
</dbReference>
<evidence type="ECO:0000313" key="2">
    <source>
        <dbReference type="Proteomes" id="UP001140453"/>
    </source>
</evidence>
<organism evidence="1 2">
    <name type="scientific">Gnomoniopsis smithogilvyi</name>
    <dbReference type="NCBI Taxonomy" id="1191159"/>
    <lineage>
        <taxon>Eukaryota</taxon>
        <taxon>Fungi</taxon>
        <taxon>Dikarya</taxon>
        <taxon>Ascomycota</taxon>
        <taxon>Pezizomycotina</taxon>
        <taxon>Sordariomycetes</taxon>
        <taxon>Sordariomycetidae</taxon>
        <taxon>Diaporthales</taxon>
        <taxon>Gnomoniaceae</taxon>
        <taxon>Gnomoniopsis</taxon>
    </lineage>
</organism>
<dbReference type="InterPro" id="IPR036188">
    <property type="entry name" value="FAD/NAD-bd_sf"/>
</dbReference>
<reference evidence="1" key="1">
    <citation type="submission" date="2022-10" db="EMBL/GenBank/DDBJ databases">
        <title>Tapping the CABI collections for fungal endophytes: first genome assemblies for Collariella, Neodidymelliopsis, Ascochyta clinopodiicola, Didymella pomorum, Didymosphaeria variabile, Neocosmospora piperis and Neocucurbitaria cava.</title>
        <authorList>
            <person name="Hill R."/>
        </authorList>
    </citation>
    <scope>NUCLEOTIDE SEQUENCE</scope>
    <source>
        <strain evidence="1">IMI 355082</strain>
    </source>
</reference>
<protein>
    <submittedName>
        <fullName evidence="1">Uncharacterized protein</fullName>
    </submittedName>
</protein>
<dbReference type="EMBL" id="JAPEVB010000002">
    <property type="protein sequence ID" value="KAJ4393339.1"/>
    <property type="molecule type" value="Genomic_DNA"/>
</dbReference>
<gene>
    <name evidence="1" type="ORF">N0V93_002547</name>
</gene>
<comment type="caution">
    <text evidence="1">The sequence shown here is derived from an EMBL/GenBank/DDBJ whole genome shotgun (WGS) entry which is preliminary data.</text>
</comment>
<dbReference type="SUPFAM" id="SSF51905">
    <property type="entry name" value="FAD/NAD(P)-binding domain"/>
    <property type="match status" value="1"/>
</dbReference>
<dbReference type="AlphaFoldDB" id="A0A9W8YWN7"/>
<name>A0A9W8YWN7_9PEZI</name>
<keyword evidence="2" id="KW-1185">Reference proteome</keyword>
<dbReference type="OrthoDB" id="74360at2759"/>